<feature type="region of interest" description="Disordered" evidence="1">
    <location>
        <begin position="50"/>
        <end position="77"/>
    </location>
</feature>
<feature type="non-terminal residue" evidence="2">
    <location>
        <position position="77"/>
    </location>
</feature>
<feature type="compositionally biased region" description="Polar residues" evidence="1">
    <location>
        <begin position="61"/>
        <end position="77"/>
    </location>
</feature>
<evidence type="ECO:0000256" key="1">
    <source>
        <dbReference type="SAM" id="MobiDB-lite"/>
    </source>
</evidence>
<evidence type="ECO:0000313" key="2">
    <source>
        <dbReference type="EMBL" id="AAZ91591.1"/>
    </source>
</evidence>
<proteinExistence type="predicted"/>
<feature type="compositionally biased region" description="Basic and acidic residues" evidence="1">
    <location>
        <begin position="50"/>
        <end position="60"/>
    </location>
</feature>
<organismHost>
    <name type="scientific">Homo sapiens</name>
    <name type="common">Human</name>
    <dbReference type="NCBI Taxonomy" id="9606"/>
</organismHost>
<accession>Q3S7R5</accession>
<sequence>LTFAHYDDTKFPLVPLKLYHEIKTRNGWPISHTLGHQTDDKIKASSAICRRDGDRKEKSQDSGQINPYNTPISCNKD</sequence>
<protein>
    <submittedName>
        <fullName evidence="2">Pol protein</fullName>
    </submittedName>
</protein>
<gene>
    <name evidence="2" type="primary">pol</name>
</gene>
<reference evidence="2" key="1">
    <citation type="submission" date="2005-08" db="EMBL/GenBank/DDBJ databases">
        <title>Genomic Diversity of HIV-1 subtypes in Northern Kenya.</title>
        <authorList>
            <person name="Khamadi S.A."/>
            <person name="Ochieng W."/>
            <person name="Lihana R.W."/>
            <person name="Kiptoo M.K."/>
            <person name="Kinyua J.G."/>
            <person name="Lagat N."/>
            <person name="Muriuki J."/>
            <person name="Mwangi J."/>
            <person name="Pelle R."/>
            <person name="Muigai A."/>
            <person name="Carter J."/>
            <person name="Yamada R."/>
            <person name="Mpoke S."/>
        </authorList>
    </citation>
    <scope>NUCLEOTIDE SEQUENCE</scope>
    <source>
        <strain evidence="2">MYDH052</strain>
    </source>
</reference>
<dbReference type="EMBL" id="DQ155065">
    <property type="protein sequence ID" value="AAZ91591.1"/>
    <property type="molecule type" value="Genomic_DNA"/>
</dbReference>
<name>Q3S7R5_HV1</name>
<organism evidence="2">
    <name type="scientific">Human immunodeficiency virus type 1</name>
    <name type="common">HIV-1</name>
    <dbReference type="NCBI Taxonomy" id="11676"/>
    <lineage>
        <taxon>Viruses</taxon>
        <taxon>Riboviria</taxon>
        <taxon>Pararnavirae</taxon>
        <taxon>Artverviricota</taxon>
        <taxon>Revtraviricetes</taxon>
        <taxon>Ortervirales</taxon>
        <taxon>Retroviridae</taxon>
        <taxon>Orthoretrovirinae</taxon>
        <taxon>Lentivirus</taxon>
        <taxon>Lentivirus humimdef1</taxon>
    </lineage>
</organism>
<feature type="non-terminal residue" evidence="2">
    <location>
        <position position="1"/>
    </location>
</feature>